<keyword evidence="10" id="KW-1185">Reference proteome</keyword>
<dbReference type="OrthoDB" id="192433at2"/>
<keyword evidence="6 8" id="KW-1133">Transmembrane helix</keyword>
<feature type="transmembrane region" description="Helical" evidence="8">
    <location>
        <begin position="147"/>
        <end position="167"/>
    </location>
</feature>
<dbReference type="EMBL" id="PVZS01000024">
    <property type="protein sequence ID" value="PSC03530.1"/>
    <property type="molecule type" value="Genomic_DNA"/>
</dbReference>
<protein>
    <submittedName>
        <fullName evidence="9">ABC transporter permease</fullName>
    </submittedName>
</protein>
<dbReference type="Pfam" id="PF02653">
    <property type="entry name" value="BPD_transp_2"/>
    <property type="match status" value="1"/>
</dbReference>
<feature type="transmembrane region" description="Helical" evidence="8">
    <location>
        <begin position="81"/>
        <end position="106"/>
    </location>
</feature>
<comment type="subcellular location">
    <subcellularLocation>
        <location evidence="1">Cell membrane</location>
        <topology evidence="1">Multi-pass membrane protein</topology>
    </subcellularLocation>
</comment>
<evidence type="ECO:0000313" key="10">
    <source>
        <dbReference type="Proteomes" id="UP000239772"/>
    </source>
</evidence>
<keyword evidence="2" id="KW-0813">Transport</keyword>
<reference evidence="10" key="1">
    <citation type="submission" date="2018-03" db="EMBL/GenBank/DDBJ databases">
        <authorList>
            <person name="Sun L."/>
            <person name="Liu H."/>
            <person name="Chen W."/>
            <person name="Huang K."/>
            <person name="Liu W."/>
            <person name="Gao X."/>
        </authorList>
    </citation>
    <scope>NUCLEOTIDE SEQUENCE [LARGE SCALE GENOMIC DNA]</scope>
    <source>
        <strain evidence="10">SH9</strain>
    </source>
</reference>
<dbReference type="AlphaFoldDB" id="A0A2T1HPE8"/>
<evidence type="ECO:0000256" key="1">
    <source>
        <dbReference type="ARBA" id="ARBA00004651"/>
    </source>
</evidence>
<organism evidence="9 10">
    <name type="scientific">Alsobacter soli</name>
    <dbReference type="NCBI Taxonomy" id="2109933"/>
    <lineage>
        <taxon>Bacteria</taxon>
        <taxon>Pseudomonadati</taxon>
        <taxon>Pseudomonadota</taxon>
        <taxon>Alphaproteobacteria</taxon>
        <taxon>Hyphomicrobiales</taxon>
        <taxon>Alsobacteraceae</taxon>
        <taxon>Alsobacter</taxon>
    </lineage>
</organism>
<accession>A0A2T1HPE8</accession>
<dbReference type="InterPro" id="IPR001851">
    <property type="entry name" value="ABC_transp_permease"/>
</dbReference>
<feature type="transmembrane region" description="Helical" evidence="8">
    <location>
        <begin position="280"/>
        <end position="307"/>
    </location>
</feature>
<evidence type="ECO:0000256" key="8">
    <source>
        <dbReference type="SAM" id="Phobius"/>
    </source>
</evidence>
<evidence type="ECO:0000256" key="5">
    <source>
        <dbReference type="ARBA" id="ARBA00022692"/>
    </source>
</evidence>
<dbReference type="RefSeq" id="WP_106338662.1">
    <property type="nucleotide sequence ID" value="NZ_PVZS01000024.1"/>
</dbReference>
<dbReference type="PANTHER" id="PTHR32196:SF21">
    <property type="entry name" value="ABC TRANSPORTER PERMEASE PROTEIN YPHD-RELATED"/>
    <property type="match status" value="1"/>
</dbReference>
<dbReference type="GO" id="GO:0005886">
    <property type="term" value="C:plasma membrane"/>
    <property type="evidence" value="ECO:0007669"/>
    <property type="project" value="UniProtKB-SubCell"/>
</dbReference>
<keyword evidence="4" id="KW-0997">Cell inner membrane</keyword>
<keyword evidence="7 8" id="KW-0472">Membrane</keyword>
<dbReference type="CDD" id="cd06579">
    <property type="entry name" value="TM_PBP1_transp_AraH_like"/>
    <property type="match status" value="1"/>
</dbReference>
<keyword evidence="5 8" id="KW-0812">Transmembrane</keyword>
<feature type="transmembrane region" description="Helical" evidence="8">
    <location>
        <begin position="20"/>
        <end position="44"/>
    </location>
</feature>
<evidence type="ECO:0000256" key="2">
    <source>
        <dbReference type="ARBA" id="ARBA00022448"/>
    </source>
</evidence>
<feature type="transmembrane region" description="Helical" evidence="8">
    <location>
        <begin position="188"/>
        <end position="209"/>
    </location>
</feature>
<evidence type="ECO:0000256" key="4">
    <source>
        <dbReference type="ARBA" id="ARBA00022519"/>
    </source>
</evidence>
<feature type="transmembrane region" description="Helical" evidence="8">
    <location>
        <begin position="118"/>
        <end position="141"/>
    </location>
</feature>
<comment type="caution">
    <text evidence="9">The sequence shown here is derived from an EMBL/GenBank/DDBJ whole genome shotgun (WGS) entry which is preliminary data.</text>
</comment>
<dbReference type="GO" id="GO:0022857">
    <property type="term" value="F:transmembrane transporter activity"/>
    <property type="evidence" value="ECO:0007669"/>
    <property type="project" value="InterPro"/>
</dbReference>
<dbReference type="PANTHER" id="PTHR32196">
    <property type="entry name" value="ABC TRANSPORTER PERMEASE PROTEIN YPHD-RELATED-RELATED"/>
    <property type="match status" value="1"/>
</dbReference>
<gene>
    <name evidence="9" type="ORF">SLNSH_18640</name>
</gene>
<dbReference type="Proteomes" id="UP000239772">
    <property type="component" value="Unassembled WGS sequence"/>
</dbReference>
<keyword evidence="3" id="KW-1003">Cell membrane</keyword>
<evidence type="ECO:0000256" key="3">
    <source>
        <dbReference type="ARBA" id="ARBA00022475"/>
    </source>
</evidence>
<evidence type="ECO:0000256" key="7">
    <source>
        <dbReference type="ARBA" id="ARBA00023136"/>
    </source>
</evidence>
<name>A0A2T1HPE8_9HYPH</name>
<proteinExistence type="predicted"/>
<feature type="transmembrane region" description="Helical" evidence="8">
    <location>
        <begin position="319"/>
        <end position="338"/>
    </location>
</feature>
<evidence type="ECO:0000256" key="6">
    <source>
        <dbReference type="ARBA" id="ARBA00022989"/>
    </source>
</evidence>
<feature type="transmembrane region" description="Helical" evidence="8">
    <location>
        <begin position="237"/>
        <end position="259"/>
    </location>
</feature>
<feature type="transmembrane region" description="Helical" evidence="8">
    <location>
        <begin position="56"/>
        <end position="75"/>
    </location>
</feature>
<evidence type="ECO:0000313" key="9">
    <source>
        <dbReference type="EMBL" id="PSC03530.1"/>
    </source>
</evidence>
<sequence>MTETAAIGVAPRARFDFSRLLGLTLIGVLAAMFLFLSWWTTTFMTPGNISNLARQGAIFAILALGETFVIITAGIDLSVGAVASFITVVVAMLLQSAAPPAVAFLVGIGVPEAAASLVGIWGAVIASLVVGMGIGAFHAFGVVKMDLPPFIITLATFTALKGVGLLMTNGSTINVTNDTFTGFSRGEVFGIPNLFMVVIVVAVPAYVYLHLSRHGRYLFSVGSNPEAARLSGVNVKAVIATAYILSALCASIVGVLLASRTGTGNATQAIGAELEAIASSVIGGASLFGAVGTVWGPLLGAFILATIRNGANLMNVNSFYQFIITGVLIIAIVYFDGLRRRRR</sequence>